<proteinExistence type="predicted"/>
<comment type="caution">
    <text evidence="3">The sequence shown here is derived from an EMBL/GenBank/DDBJ whole genome shotgun (WGS) entry which is preliminary data.</text>
</comment>
<gene>
    <name evidence="3" type="ORF">EFL26_06025</name>
</gene>
<evidence type="ECO:0000256" key="1">
    <source>
        <dbReference type="SAM" id="MobiDB-lite"/>
    </source>
</evidence>
<dbReference type="AlphaFoldDB" id="A0A3N0GTM5"/>
<keyword evidence="4" id="KW-1185">Reference proteome</keyword>
<dbReference type="EMBL" id="RJSF01000019">
    <property type="protein sequence ID" value="RNM15741.1"/>
    <property type="molecule type" value="Genomic_DNA"/>
</dbReference>
<dbReference type="Pfam" id="PF22322">
    <property type="entry name" value="DUF6973"/>
    <property type="match status" value="1"/>
</dbReference>
<sequence length="136" mass="14169">MLLTSAQVLLLVAPQAGGVPGRQNAVRHFVWQAALTARHGSMVARAVAAAQEEGSVDPLDSAADLRNNGLGQSYGAQHASRLAALPLRAALRELLEVGLARWRAGDLAATGRRGGARAARRPRRGSRGRATPPAPS</sequence>
<feature type="region of interest" description="Disordered" evidence="1">
    <location>
        <begin position="109"/>
        <end position="136"/>
    </location>
</feature>
<protein>
    <recommendedName>
        <fullName evidence="2">DUF6973 domain-containing protein</fullName>
    </recommendedName>
</protein>
<feature type="domain" description="DUF6973" evidence="2">
    <location>
        <begin position="21"/>
        <end position="80"/>
    </location>
</feature>
<dbReference type="InterPro" id="IPR054246">
    <property type="entry name" value="DUF6973"/>
</dbReference>
<dbReference type="Proteomes" id="UP000279994">
    <property type="component" value="Unassembled WGS sequence"/>
</dbReference>
<name>A0A3N0GTM5_9ACTN</name>
<feature type="compositionally biased region" description="Basic residues" evidence="1">
    <location>
        <begin position="114"/>
        <end position="127"/>
    </location>
</feature>
<evidence type="ECO:0000313" key="4">
    <source>
        <dbReference type="Proteomes" id="UP000279994"/>
    </source>
</evidence>
<evidence type="ECO:0000259" key="2">
    <source>
        <dbReference type="Pfam" id="PF22322"/>
    </source>
</evidence>
<organism evidence="3 4">
    <name type="scientific">Nocardioides pocheonensis</name>
    <dbReference type="NCBI Taxonomy" id="661485"/>
    <lineage>
        <taxon>Bacteria</taxon>
        <taxon>Bacillati</taxon>
        <taxon>Actinomycetota</taxon>
        <taxon>Actinomycetes</taxon>
        <taxon>Propionibacteriales</taxon>
        <taxon>Nocardioidaceae</taxon>
        <taxon>Nocardioides</taxon>
    </lineage>
</organism>
<evidence type="ECO:0000313" key="3">
    <source>
        <dbReference type="EMBL" id="RNM15741.1"/>
    </source>
</evidence>
<reference evidence="3 4" key="1">
    <citation type="submission" date="2018-11" db="EMBL/GenBank/DDBJ databases">
        <authorList>
            <person name="Li F."/>
        </authorList>
    </citation>
    <scope>NUCLEOTIDE SEQUENCE [LARGE SCALE GENOMIC DNA]</scope>
    <source>
        <strain evidence="3 4">Gsoil 818</strain>
    </source>
</reference>
<accession>A0A3N0GTM5</accession>